<evidence type="ECO:0000256" key="7">
    <source>
        <dbReference type="ARBA" id="ARBA00023136"/>
    </source>
</evidence>
<evidence type="ECO:0000256" key="10">
    <source>
        <dbReference type="RuleBase" id="RU003357"/>
    </source>
</evidence>
<protein>
    <submittedName>
        <fullName evidence="14">Outer membrane receptor for ferrienterochelin and colicin</fullName>
    </submittedName>
</protein>
<dbReference type="InterPro" id="IPR012910">
    <property type="entry name" value="Plug_dom"/>
</dbReference>
<sequence length="693" mass="75165" precursor="true">MGQHQRGWRYWGTVSVLGLMASTGSAVAQQLDELGDDFLGTVELGQGKREVQVGIATPITVINQEEIDDRQAGTVAELIDSVPGVSLVNGNTPKGAGVNIRGFGATSSFGTDQKVAVIVDGASTGSEELYRIGTQLFTDPELYRGVSVLRGTVGSFEYGSGIIGGVVQLETKDASDFTNGEIGLRLRQTLQAVSNGSGFATSTILAWQPTDNFEFLLNYTLRDSENYDDGHGNEVTNTQSRMPSFLVKAKYSFGDAQEHALTASLNQSEVDEKDAPYDAFGTTSTSFGRVDRRIDNRVAGLRYQWSPVGNDLINLDVNLTYADQEIEQRYISGSAFCDDGGVVRNDPNCARSGPVGSPFSSATQDADHRYETTKLSIKNSMFFNTGVASHDLRAGLEIIRRDRLDASSAPGGTDDRIAVFAVDEISIGGHWTVTPALRYETQDIEAHDGSTSFDNSALMGGLSLRYEFDSGLALFGSAAYTESLPIIDDLGNATYMTQPERAHTYEIGASYAVTDVFSDNDSLSLKVNYYHSKLWDITSYTNFSPASRSFEPLDKVETEGVEIEASYSHGAGYYADLNANIADGTEHQGGRTARWRNRPADDLRLTLGKRIGQTWDLSWELAAAKPGLDASGSAVAGYGVHNLRATYRPQKGVFEGTEIRVGIENAFDRSYRPSLYSRDAAGRSVKLTLAKTF</sequence>
<evidence type="ECO:0000256" key="5">
    <source>
        <dbReference type="ARBA" id="ARBA00022692"/>
    </source>
</evidence>
<dbReference type="InterPro" id="IPR039426">
    <property type="entry name" value="TonB-dep_rcpt-like"/>
</dbReference>
<dbReference type="PANTHER" id="PTHR30069:SF41">
    <property type="entry name" value="HEME_HEMOPEXIN UTILIZATION PROTEIN C"/>
    <property type="match status" value="1"/>
</dbReference>
<dbReference type="Gene3D" id="2.170.130.10">
    <property type="entry name" value="TonB-dependent receptor, plug domain"/>
    <property type="match status" value="1"/>
</dbReference>
<dbReference type="GO" id="GO:0044718">
    <property type="term" value="P:siderophore transmembrane transport"/>
    <property type="evidence" value="ECO:0007669"/>
    <property type="project" value="TreeGrafter"/>
</dbReference>
<dbReference type="Pfam" id="PF00593">
    <property type="entry name" value="TonB_dep_Rec_b-barrel"/>
    <property type="match status" value="1"/>
</dbReference>
<evidence type="ECO:0000256" key="3">
    <source>
        <dbReference type="ARBA" id="ARBA00022448"/>
    </source>
</evidence>
<evidence type="ECO:0000256" key="8">
    <source>
        <dbReference type="ARBA" id="ARBA00023237"/>
    </source>
</evidence>
<evidence type="ECO:0000313" key="14">
    <source>
        <dbReference type="EMBL" id="APG49073.1"/>
    </source>
</evidence>
<evidence type="ECO:0000256" key="1">
    <source>
        <dbReference type="ARBA" id="ARBA00004571"/>
    </source>
</evidence>
<evidence type="ECO:0000259" key="12">
    <source>
        <dbReference type="Pfam" id="PF00593"/>
    </source>
</evidence>
<keyword evidence="11" id="KW-0732">Signal</keyword>
<gene>
    <name evidence="14" type="ORF">PhaeoP97_03723</name>
</gene>
<geneLocation type="plasmid" evidence="15">
    <name>pp97_a</name>
</geneLocation>
<dbReference type="Proteomes" id="UP000183859">
    <property type="component" value="Plasmid pP97_a"/>
</dbReference>
<proteinExistence type="inferred from homology"/>
<dbReference type="Gene3D" id="2.40.170.20">
    <property type="entry name" value="TonB-dependent receptor, beta-barrel domain"/>
    <property type="match status" value="1"/>
</dbReference>
<dbReference type="InterPro" id="IPR000531">
    <property type="entry name" value="Beta-barrel_TonB"/>
</dbReference>
<keyword evidence="3 9" id="KW-0813">Transport</keyword>
<accession>A0A1L3IAK2</accession>
<evidence type="ECO:0000256" key="9">
    <source>
        <dbReference type="PROSITE-ProRule" id="PRU01360"/>
    </source>
</evidence>
<dbReference type="GO" id="GO:0009279">
    <property type="term" value="C:cell outer membrane"/>
    <property type="evidence" value="ECO:0007669"/>
    <property type="project" value="UniProtKB-SubCell"/>
</dbReference>
<evidence type="ECO:0000256" key="4">
    <source>
        <dbReference type="ARBA" id="ARBA00022452"/>
    </source>
</evidence>
<evidence type="ECO:0000256" key="2">
    <source>
        <dbReference type="ARBA" id="ARBA00009810"/>
    </source>
</evidence>
<name>A0A1L3IAK2_9RHOB</name>
<feature type="signal peptide" evidence="11">
    <location>
        <begin position="1"/>
        <end position="28"/>
    </location>
</feature>
<dbReference type="EMBL" id="CP016365">
    <property type="protein sequence ID" value="APG49073.1"/>
    <property type="molecule type" value="Genomic_DNA"/>
</dbReference>
<keyword evidence="6 10" id="KW-0798">TonB box</keyword>
<feature type="domain" description="TonB-dependent receptor-like beta-barrel" evidence="12">
    <location>
        <begin position="267"/>
        <end position="665"/>
    </location>
</feature>
<dbReference type="RefSeq" id="WP_072506682.1">
    <property type="nucleotide sequence ID" value="NZ_CP016365.1"/>
</dbReference>
<dbReference type="KEGG" id="php:PhaeoP97_03723"/>
<dbReference type="InterPro" id="IPR037066">
    <property type="entry name" value="Plug_dom_sf"/>
</dbReference>
<feature type="chain" id="PRO_5013381002" evidence="11">
    <location>
        <begin position="29"/>
        <end position="693"/>
    </location>
</feature>
<dbReference type="PROSITE" id="PS52016">
    <property type="entry name" value="TONB_DEPENDENT_REC_3"/>
    <property type="match status" value="1"/>
</dbReference>
<evidence type="ECO:0000259" key="13">
    <source>
        <dbReference type="Pfam" id="PF07715"/>
    </source>
</evidence>
<evidence type="ECO:0000256" key="11">
    <source>
        <dbReference type="SAM" id="SignalP"/>
    </source>
</evidence>
<keyword evidence="14" id="KW-0614">Plasmid</keyword>
<evidence type="ECO:0000256" key="6">
    <source>
        <dbReference type="ARBA" id="ARBA00023077"/>
    </source>
</evidence>
<keyword evidence="7 9" id="KW-0472">Membrane</keyword>
<comment type="similarity">
    <text evidence="2 9 10">Belongs to the TonB-dependent receptor family.</text>
</comment>
<dbReference type="OrthoDB" id="9796221at2"/>
<dbReference type="CDD" id="cd01347">
    <property type="entry name" value="ligand_gated_channel"/>
    <property type="match status" value="1"/>
</dbReference>
<keyword evidence="5 9" id="KW-0812">Transmembrane</keyword>
<organism evidence="14 15">
    <name type="scientific">Phaeobacter porticola</name>
    <dbReference type="NCBI Taxonomy" id="1844006"/>
    <lineage>
        <taxon>Bacteria</taxon>
        <taxon>Pseudomonadati</taxon>
        <taxon>Pseudomonadota</taxon>
        <taxon>Alphaproteobacteria</taxon>
        <taxon>Rhodobacterales</taxon>
        <taxon>Roseobacteraceae</taxon>
        <taxon>Phaeobacter</taxon>
    </lineage>
</organism>
<dbReference type="SUPFAM" id="SSF56935">
    <property type="entry name" value="Porins"/>
    <property type="match status" value="1"/>
</dbReference>
<dbReference type="GO" id="GO:0015344">
    <property type="term" value="F:siderophore uptake transmembrane transporter activity"/>
    <property type="evidence" value="ECO:0007669"/>
    <property type="project" value="TreeGrafter"/>
</dbReference>
<evidence type="ECO:0000313" key="15">
    <source>
        <dbReference type="Proteomes" id="UP000183859"/>
    </source>
</evidence>
<reference evidence="15" key="1">
    <citation type="submission" date="2016-07" db="EMBL/GenBank/DDBJ databases">
        <title>Phaeobacter portensis sp. nov., a tropodithietic acid producing bacterium isolated from a German harbor.</title>
        <authorList>
            <person name="Freese H.M."/>
            <person name="Bunk B."/>
            <person name="Breider S."/>
            <person name="Brinkhoff T."/>
        </authorList>
    </citation>
    <scope>NUCLEOTIDE SEQUENCE [LARGE SCALE GENOMIC DNA]</scope>
    <source>
        <strain evidence="15">P97</strain>
        <plasmid evidence="15">pp97_a</plasmid>
    </source>
</reference>
<keyword evidence="8 9" id="KW-0998">Cell outer membrane</keyword>
<keyword evidence="4 9" id="KW-1134">Transmembrane beta strand</keyword>
<dbReference type="AlphaFoldDB" id="A0A1L3IAK2"/>
<dbReference type="PANTHER" id="PTHR30069">
    <property type="entry name" value="TONB-DEPENDENT OUTER MEMBRANE RECEPTOR"/>
    <property type="match status" value="1"/>
</dbReference>
<feature type="domain" description="TonB-dependent receptor plug" evidence="13">
    <location>
        <begin position="56"/>
        <end position="166"/>
    </location>
</feature>
<keyword evidence="14" id="KW-0675">Receptor</keyword>
<comment type="subcellular location">
    <subcellularLocation>
        <location evidence="1 9">Cell outer membrane</location>
        <topology evidence="1 9">Multi-pass membrane protein</topology>
    </subcellularLocation>
</comment>
<dbReference type="InterPro" id="IPR036942">
    <property type="entry name" value="Beta-barrel_TonB_sf"/>
</dbReference>
<keyword evidence="15" id="KW-1185">Reference proteome</keyword>
<dbReference type="Pfam" id="PF07715">
    <property type="entry name" value="Plug"/>
    <property type="match status" value="1"/>
</dbReference>